<dbReference type="InterPro" id="IPR046342">
    <property type="entry name" value="CBS_dom_sf"/>
</dbReference>
<dbReference type="EMBL" id="LPUR01000019">
    <property type="protein sequence ID" value="KXH79029.1"/>
    <property type="molecule type" value="Genomic_DNA"/>
</dbReference>
<evidence type="ECO:0000313" key="1">
    <source>
        <dbReference type="EMBL" id="KXH79029.1"/>
    </source>
</evidence>
<gene>
    <name evidence="1" type="ORF">AU378_20410</name>
</gene>
<proteinExistence type="predicted"/>
<sequence>MKASAAVIHKEDKPLKILQVFDYTGVWNLPVVCEHNRFIGFISKSSILMGSVIFPIETL</sequence>
<accession>A0A135W2J5</accession>
<protein>
    <recommendedName>
        <fullName evidence="3">CBS domain-containing protein</fullName>
    </recommendedName>
</protein>
<evidence type="ECO:0000313" key="2">
    <source>
        <dbReference type="Proteomes" id="UP000070513"/>
    </source>
</evidence>
<comment type="caution">
    <text evidence="1">The sequence shown here is derived from an EMBL/GenBank/DDBJ whole genome shotgun (WGS) entry which is preliminary data.</text>
</comment>
<organism evidence="1 2">
    <name type="scientific">Chryseobacterium kwangjuense</name>
    <dbReference type="NCBI Taxonomy" id="267125"/>
    <lineage>
        <taxon>Bacteria</taxon>
        <taxon>Pseudomonadati</taxon>
        <taxon>Bacteroidota</taxon>
        <taxon>Flavobacteriia</taxon>
        <taxon>Flavobacteriales</taxon>
        <taxon>Weeksellaceae</taxon>
        <taxon>Chryseobacterium group</taxon>
        <taxon>Chryseobacterium</taxon>
    </lineage>
</organism>
<reference evidence="2" key="1">
    <citation type="submission" date="2015-12" db="EMBL/GenBank/DDBJ databases">
        <title>Genome sequence of a biocontrol rhizobacterium Chryseobacterium kwangjuense strain KJ1R5 isolated from pepper (Capsicum annuum L.).</title>
        <authorList>
            <person name="Jeong J.-J."/>
            <person name="Park H."/>
            <person name="Mannaa M."/>
            <person name="Sang M.K."/>
            <person name="Choi I.-G."/>
            <person name="Kim K.D."/>
        </authorList>
    </citation>
    <scope>NUCLEOTIDE SEQUENCE [LARGE SCALE GENOMIC DNA]</scope>
    <source>
        <strain evidence="2">KJ1R5</strain>
    </source>
</reference>
<dbReference type="Proteomes" id="UP000070513">
    <property type="component" value="Unassembled WGS sequence"/>
</dbReference>
<name>A0A135W2J5_9FLAO</name>
<reference evidence="1 2" key="2">
    <citation type="journal article" date="2016" name="Genome Announc.">
        <title>Draft Genome Sequence of a Biocontrol Rhizobacterium, Chryseobacterium kwangjuense Strain KJ1R5, Isolated from Pepper (Capsicum annuum).</title>
        <authorList>
            <person name="Jeong J.J."/>
            <person name="Park H."/>
            <person name="Park B.H."/>
            <person name="Mannaa M."/>
            <person name="Sang M.K."/>
            <person name="Choi I.G."/>
            <person name="Kim K.D."/>
        </authorList>
    </citation>
    <scope>NUCLEOTIDE SEQUENCE [LARGE SCALE GENOMIC DNA]</scope>
    <source>
        <strain evidence="1 2">KJ1R5</strain>
    </source>
</reference>
<dbReference type="SUPFAM" id="SSF54631">
    <property type="entry name" value="CBS-domain pair"/>
    <property type="match status" value="1"/>
</dbReference>
<dbReference type="AlphaFoldDB" id="A0A135W2J5"/>
<evidence type="ECO:0008006" key="3">
    <source>
        <dbReference type="Google" id="ProtNLM"/>
    </source>
</evidence>